<evidence type="ECO:0000313" key="2">
    <source>
        <dbReference type="EMBL" id="KAF5840902.1"/>
    </source>
</evidence>
<feature type="compositionally biased region" description="Polar residues" evidence="1">
    <location>
        <begin position="15"/>
        <end position="24"/>
    </location>
</feature>
<dbReference type="EMBL" id="MU069500">
    <property type="protein sequence ID" value="KAF5840902.1"/>
    <property type="molecule type" value="Genomic_DNA"/>
</dbReference>
<comment type="caution">
    <text evidence="2">The sequence shown here is derived from an EMBL/GenBank/DDBJ whole genome shotgun (WGS) entry which is preliminary data.</text>
</comment>
<gene>
    <name evidence="2" type="ORF">DUNSADRAFT_15102</name>
</gene>
<keyword evidence="3" id="KW-1185">Reference proteome</keyword>
<accession>A0ABQ7H218</accession>
<proteinExistence type="predicted"/>
<feature type="region of interest" description="Disordered" evidence="1">
    <location>
        <begin position="1"/>
        <end position="34"/>
    </location>
</feature>
<organism evidence="2 3">
    <name type="scientific">Dunaliella salina</name>
    <name type="common">Green alga</name>
    <name type="synonym">Protococcus salinus</name>
    <dbReference type="NCBI Taxonomy" id="3046"/>
    <lineage>
        <taxon>Eukaryota</taxon>
        <taxon>Viridiplantae</taxon>
        <taxon>Chlorophyta</taxon>
        <taxon>core chlorophytes</taxon>
        <taxon>Chlorophyceae</taxon>
        <taxon>CS clade</taxon>
        <taxon>Chlamydomonadales</taxon>
        <taxon>Dunaliellaceae</taxon>
        <taxon>Dunaliella</taxon>
    </lineage>
</organism>
<feature type="region of interest" description="Disordered" evidence="1">
    <location>
        <begin position="41"/>
        <end position="60"/>
    </location>
</feature>
<sequence length="305" mass="33408">MQRLSGLKTHALSKRGTSQGSSNPREGGRSFSAIERAERWQKNGKIASPQTNTNKTPEAAARKPVLLALEDMYPKAEHLVKQLETSQLSVSGALIQLEGDVSAALHSQQLICQNSELGRELARWLAASLCCIALQYAVKEAPGFQPYRVWHVQLRRQIGQDPRSLEAGSLQASKLVGGSLVREAVFDELLGAQGQVAEMLTRNLQHGVPVTQTLAKVLQDVDVRVQQRLGVEDFFQLALEQDLAWPFPDVEASSSASAQAMLTQKNMALKAKAGRQSLLAFIARDETLAEMLDEQALGLVVSKYR</sequence>
<dbReference type="Proteomes" id="UP000815325">
    <property type="component" value="Unassembled WGS sequence"/>
</dbReference>
<name>A0ABQ7H218_DUNSA</name>
<reference evidence="2" key="1">
    <citation type="submission" date="2017-08" db="EMBL/GenBank/DDBJ databases">
        <authorList>
            <person name="Polle J.E."/>
            <person name="Barry K."/>
            <person name="Cushman J."/>
            <person name="Schmutz J."/>
            <person name="Tran D."/>
            <person name="Hathwaick L.T."/>
            <person name="Yim W.C."/>
            <person name="Jenkins J."/>
            <person name="Mckie-Krisberg Z.M."/>
            <person name="Prochnik S."/>
            <person name="Lindquist E."/>
            <person name="Dockter R.B."/>
            <person name="Adam C."/>
            <person name="Molina H."/>
            <person name="Bunkerborg J."/>
            <person name="Jin E."/>
            <person name="Buchheim M."/>
            <person name="Magnuson J."/>
        </authorList>
    </citation>
    <scope>NUCLEOTIDE SEQUENCE</scope>
    <source>
        <strain evidence="2">CCAP 19/18</strain>
    </source>
</reference>
<evidence type="ECO:0000313" key="3">
    <source>
        <dbReference type="Proteomes" id="UP000815325"/>
    </source>
</evidence>
<protein>
    <submittedName>
        <fullName evidence="2">Uncharacterized protein</fullName>
    </submittedName>
</protein>
<evidence type="ECO:0000256" key="1">
    <source>
        <dbReference type="SAM" id="MobiDB-lite"/>
    </source>
</evidence>